<keyword evidence="3" id="KW-0408">Iron</keyword>
<dbReference type="InterPro" id="IPR050572">
    <property type="entry name" value="Fe-S_Ferredoxin"/>
</dbReference>
<feature type="domain" description="4Fe-4S ferredoxin-type" evidence="5">
    <location>
        <begin position="33"/>
        <end position="65"/>
    </location>
</feature>
<dbReference type="PROSITE" id="PS51379">
    <property type="entry name" value="4FE4S_FER_2"/>
    <property type="match status" value="2"/>
</dbReference>
<dbReference type="EMBL" id="CP065938">
    <property type="protein sequence ID" value="UWX05479.1"/>
    <property type="molecule type" value="Genomic_DNA"/>
</dbReference>
<keyword evidence="7" id="KW-1185">Reference proteome</keyword>
<gene>
    <name evidence="6" type="ORF">JBF11_08520</name>
</gene>
<name>A0ABY5XZY5_9BACT</name>
<evidence type="ECO:0000259" key="5">
    <source>
        <dbReference type="PROSITE" id="PS51379"/>
    </source>
</evidence>
<accession>A0ABY5XZY5</accession>
<dbReference type="RefSeq" id="WP_334315060.1">
    <property type="nucleotide sequence ID" value="NZ_CP065938.1"/>
</dbReference>
<proteinExistence type="predicted"/>
<dbReference type="SUPFAM" id="SSF54862">
    <property type="entry name" value="4Fe-4S ferredoxins"/>
    <property type="match status" value="1"/>
</dbReference>
<dbReference type="PROSITE" id="PS00198">
    <property type="entry name" value="4FE4S_FER_1"/>
    <property type="match status" value="1"/>
</dbReference>
<dbReference type="InterPro" id="IPR017900">
    <property type="entry name" value="4Fe4S_Fe_S_CS"/>
</dbReference>
<dbReference type="Proteomes" id="UP001058120">
    <property type="component" value="Chromosome"/>
</dbReference>
<dbReference type="Pfam" id="PF12838">
    <property type="entry name" value="Fer4_7"/>
    <property type="match status" value="1"/>
</dbReference>
<dbReference type="Gene3D" id="3.30.70.20">
    <property type="match status" value="1"/>
</dbReference>
<evidence type="ECO:0000256" key="2">
    <source>
        <dbReference type="ARBA" id="ARBA00022723"/>
    </source>
</evidence>
<evidence type="ECO:0000313" key="6">
    <source>
        <dbReference type="EMBL" id="UWX05479.1"/>
    </source>
</evidence>
<sequence length="70" mass="8028">MPPVFNEEKCIRCGKCVKDCPAYILALDKKQGETPHVIEEYKFECWHCGNCRISCPANAISFEFPLYTLV</sequence>
<dbReference type="InterPro" id="IPR017896">
    <property type="entry name" value="4Fe4S_Fe-S-bd"/>
</dbReference>
<keyword evidence="1" id="KW-0004">4Fe-4S</keyword>
<evidence type="ECO:0000256" key="1">
    <source>
        <dbReference type="ARBA" id="ARBA00022485"/>
    </source>
</evidence>
<keyword evidence="4" id="KW-0411">Iron-sulfur</keyword>
<evidence type="ECO:0000256" key="3">
    <source>
        <dbReference type="ARBA" id="ARBA00023004"/>
    </source>
</evidence>
<feature type="domain" description="4Fe-4S ferredoxin-type" evidence="5">
    <location>
        <begin position="1"/>
        <end position="30"/>
    </location>
</feature>
<reference evidence="6" key="1">
    <citation type="submission" date="2020-12" db="EMBL/GenBank/DDBJ databases">
        <title>Taurinivorans muris gen. nov., sp. nov., fundamental and realized metabolic niche of a ubiquitous sulfidogenic bacterium in the murine intestine.</title>
        <authorList>
            <person name="Ye H."/>
            <person name="Hanson B.T."/>
            <person name="Loy A."/>
        </authorList>
    </citation>
    <scope>NUCLEOTIDE SEQUENCE</scope>
    <source>
        <strain evidence="6">LT0009</strain>
    </source>
</reference>
<dbReference type="PANTHER" id="PTHR43687:SF1">
    <property type="entry name" value="FERREDOXIN III"/>
    <property type="match status" value="1"/>
</dbReference>
<keyword evidence="2" id="KW-0479">Metal-binding</keyword>
<protein>
    <submittedName>
        <fullName evidence="6">4Fe-4S binding protein</fullName>
    </submittedName>
</protein>
<evidence type="ECO:0000256" key="4">
    <source>
        <dbReference type="ARBA" id="ARBA00023014"/>
    </source>
</evidence>
<organism evidence="6 7">
    <name type="scientific">Taurinivorans muris</name>
    <dbReference type="NCBI Taxonomy" id="2787751"/>
    <lineage>
        <taxon>Bacteria</taxon>
        <taxon>Pseudomonadati</taxon>
        <taxon>Thermodesulfobacteriota</taxon>
        <taxon>Desulfovibrionia</taxon>
        <taxon>Desulfovibrionales</taxon>
        <taxon>Desulfovibrionaceae</taxon>
        <taxon>Taurinivorans</taxon>
    </lineage>
</organism>
<dbReference type="PANTHER" id="PTHR43687">
    <property type="entry name" value="ADENYLYLSULFATE REDUCTASE, BETA SUBUNIT"/>
    <property type="match status" value="1"/>
</dbReference>
<evidence type="ECO:0000313" key="7">
    <source>
        <dbReference type="Proteomes" id="UP001058120"/>
    </source>
</evidence>